<evidence type="ECO:0000313" key="3">
    <source>
        <dbReference type="Proteomes" id="UP000223009"/>
    </source>
</evidence>
<organism evidence="2 3">
    <name type="scientific">Streptomyces phage Mildred21</name>
    <dbReference type="NCBI Taxonomy" id="2023959"/>
    <lineage>
        <taxon>Viruses</taxon>
        <taxon>Duplodnaviria</taxon>
        <taxon>Heunggongvirae</taxon>
        <taxon>Uroviricota</taxon>
        <taxon>Caudoviricetes</taxon>
        <taxon>Stanwilliamsviridae</taxon>
        <taxon>Boydwoodruffvirinae</taxon>
        <taxon>Samistivirus</taxon>
        <taxon>Samistivirus mildred21</taxon>
    </lineage>
</organism>
<feature type="coiled-coil region" evidence="1">
    <location>
        <begin position="31"/>
        <end position="65"/>
    </location>
</feature>
<accession>A0A222YVR8</accession>
<name>A0A222YVR8_9CAUD</name>
<dbReference type="Proteomes" id="UP000223009">
    <property type="component" value="Segment"/>
</dbReference>
<reference evidence="2 3" key="1">
    <citation type="submission" date="2017-05" db="EMBL/GenBank/DDBJ databases">
        <authorList>
            <person name="Chapman J."/>
            <person name="Chang C."/>
            <person name="Suresh T."/>
            <person name="Shishido T.C."/>
            <person name="Bindert I."/>
            <person name="Shaffer C.D."/>
            <person name="Weston-Hafer K.A."/>
            <person name="Russell D.A."/>
            <person name="Pope W.H."/>
            <person name="Jacobs-Sera D."/>
            <person name="Hendrix R.W."/>
            <person name="Hatfull G.F."/>
        </authorList>
    </citation>
    <scope>NUCLEOTIDE SEQUENCE [LARGE SCALE GENOMIC DNA]</scope>
</reference>
<sequence length="76" mass="8564">MNHKDTLKVMALRERIAELTAGYEDKIADIRADFTLAVEELQGQVKRLEDESQLLKDANASYLERLEGNVVATEEG</sequence>
<gene>
    <name evidence="2" type="ORF">SEA_MILDRED21_63</name>
</gene>
<protein>
    <submittedName>
        <fullName evidence="2">Uncharacterized protein</fullName>
    </submittedName>
</protein>
<dbReference type="OrthoDB" id="25862at10239"/>
<evidence type="ECO:0000313" key="2">
    <source>
        <dbReference type="EMBL" id="ASR75470.1"/>
    </source>
</evidence>
<evidence type="ECO:0000256" key="1">
    <source>
        <dbReference type="SAM" id="Coils"/>
    </source>
</evidence>
<keyword evidence="1" id="KW-0175">Coiled coil</keyword>
<proteinExistence type="predicted"/>
<keyword evidence="3" id="KW-1185">Reference proteome</keyword>
<dbReference type="EMBL" id="MF155946">
    <property type="protein sequence ID" value="ASR75470.1"/>
    <property type="molecule type" value="Genomic_DNA"/>
</dbReference>